<keyword evidence="2" id="KW-0863">Zinc-finger</keyword>
<dbReference type="InterPro" id="IPR001878">
    <property type="entry name" value="Znf_CCHC"/>
</dbReference>
<protein>
    <recommendedName>
        <fullName evidence="5">CCHC-type domain-containing protein</fullName>
    </recommendedName>
</protein>
<feature type="compositionally biased region" description="Basic and acidic residues" evidence="4">
    <location>
        <begin position="17"/>
        <end position="34"/>
    </location>
</feature>
<dbReference type="PROSITE" id="PS50158">
    <property type="entry name" value="ZF_CCHC"/>
    <property type="match status" value="1"/>
</dbReference>
<dbReference type="Pfam" id="PF00098">
    <property type="entry name" value="zf-CCHC"/>
    <property type="match status" value="1"/>
</dbReference>
<feature type="compositionally biased region" description="Pro residues" evidence="4">
    <location>
        <begin position="369"/>
        <end position="379"/>
    </location>
</feature>
<dbReference type="GeneID" id="77732125"/>
<proteinExistence type="predicted"/>
<dbReference type="InterPro" id="IPR036875">
    <property type="entry name" value="Znf_CCHC_sf"/>
</dbReference>
<dbReference type="RefSeq" id="XP_052945496.1">
    <property type="nucleotide sequence ID" value="XM_053092920.1"/>
</dbReference>
<keyword evidence="2" id="KW-0479">Metal-binding</keyword>
<keyword evidence="2" id="KW-0862">Zinc</keyword>
<dbReference type="GO" id="GO:0008270">
    <property type="term" value="F:zinc ion binding"/>
    <property type="evidence" value="ECO:0007669"/>
    <property type="project" value="UniProtKB-KW"/>
</dbReference>
<sequence>MESQYEASGLPVTALKDTPKRSDRLARIRRRMSDAAEEDAEGEARQAKKIKRHTIGAHEPRQPAECDPLDFFGRDSPRPSSAEQATADLEGKIRLASINVAAHDDRFLASHEDVKSAERVVAAAQATLETAQRRLKAARDTRARRHETAQGALDAKVKLERLKAERENLVLRMKAIDEVLPVRQTFGWRLMPANVGTRSLGADIQPPLGPQAWLALAAAGPSQPPRKKKNRTGLKKCYKCGIKGHLIQECPDQAEAVAATMVATDAPQSGEPELVPAAEQVGAEAVQEVVVSDDASEVEEALSRPSSVPCYMQEEGRYSGRDTQGSRQEESHLSNVTTSYTPRPVTPMKRPRGDESPDRSVAEDRLRPRTPPLIPPHIPVPGSALDPFDIKLANLERSIRSETEVQSVLAAQHERACEKRDRAIAEADAAAKKRAGSKAWIIQLQEEWVRVQRLAEERDGLARRIKEIYEQEQGR</sequence>
<gene>
    <name evidence="6" type="ORF">MKK02DRAFT_44418</name>
</gene>
<keyword evidence="7" id="KW-1185">Reference proteome</keyword>
<keyword evidence="1" id="KW-0507">mRNA processing</keyword>
<evidence type="ECO:0000256" key="1">
    <source>
        <dbReference type="ARBA" id="ARBA00022664"/>
    </source>
</evidence>
<dbReference type="SMART" id="SM00343">
    <property type="entry name" value="ZnF_C2HC"/>
    <property type="match status" value="1"/>
</dbReference>
<evidence type="ECO:0000256" key="3">
    <source>
        <dbReference type="SAM" id="Coils"/>
    </source>
</evidence>
<evidence type="ECO:0000256" key="4">
    <source>
        <dbReference type="SAM" id="MobiDB-lite"/>
    </source>
</evidence>
<evidence type="ECO:0000313" key="7">
    <source>
        <dbReference type="Proteomes" id="UP001164286"/>
    </source>
</evidence>
<feature type="region of interest" description="Disordered" evidence="4">
    <location>
        <begin position="1"/>
        <end position="68"/>
    </location>
</feature>
<organism evidence="6 7">
    <name type="scientific">Dioszegia hungarica</name>
    <dbReference type="NCBI Taxonomy" id="4972"/>
    <lineage>
        <taxon>Eukaryota</taxon>
        <taxon>Fungi</taxon>
        <taxon>Dikarya</taxon>
        <taxon>Basidiomycota</taxon>
        <taxon>Agaricomycotina</taxon>
        <taxon>Tremellomycetes</taxon>
        <taxon>Tremellales</taxon>
        <taxon>Bulleribasidiaceae</taxon>
        <taxon>Dioszegia</taxon>
    </lineage>
</organism>
<dbReference type="Proteomes" id="UP001164286">
    <property type="component" value="Unassembled WGS sequence"/>
</dbReference>
<dbReference type="AlphaFoldDB" id="A0AA38HAA8"/>
<dbReference type="GO" id="GO:0006397">
    <property type="term" value="P:mRNA processing"/>
    <property type="evidence" value="ECO:0007669"/>
    <property type="project" value="UniProtKB-KW"/>
</dbReference>
<dbReference type="GO" id="GO:0003676">
    <property type="term" value="F:nucleic acid binding"/>
    <property type="evidence" value="ECO:0007669"/>
    <property type="project" value="InterPro"/>
</dbReference>
<feature type="region of interest" description="Disordered" evidence="4">
    <location>
        <begin position="293"/>
        <end position="380"/>
    </location>
</feature>
<dbReference type="SUPFAM" id="SSF57756">
    <property type="entry name" value="Retrovirus zinc finger-like domains"/>
    <property type="match status" value="1"/>
</dbReference>
<feature type="compositionally biased region" description="Basic and acidic residues" evidence="4">
    <location>
        <begin position="351"/>
        <end position="367"/>
    </location>
</feature>
<feature type="domain" description="CCHC-type" evidence="5">
    <location>
        <begin position="236"/>
        <end position="252"/>
    </location>
</feature>
<keyword evidence="3" id="KW-0175">Coiled coil</keyword>
<dbReference type="Gene3D" id="4.10.60.10">
    <property type="entry name" value="Zinc finger, CCHC-type"/>
    <property type="match status" value="1"/>
</dbReference>
<reference evidence="6" key="1">
    <citation type="journal article" date="2022" name="G3 (Bethesda)">
        <title>High quality genome of the basidiomycete yeast Dioszegia hungarica PDD-24b-2 isolated from cloud water.</title>
        <authorList>
            <person name="Jarrige D."/>
            <person name="Haridas S."/>
            <person name="Bleykasten-Grosshans C."/>
            <person name="Joly M."/>
            <person name="Nadalig T."/>
            <person name="Sancelme M."/>
            <person name="Vuilleumier S."/>
            <person name="Grigoriev I.V."/>
            <person name="Amato P."/>
            <person name="Bringel F."/>
        </authorList>
    </citation>
    <scope>NUCLEOTIDE SEQUENCE</scope>
    <source>
        <strain evidence="6">PDD-24b-2</strain>
    </source>
</reference>
<feature type="coiled-coil region" evidence="3">
    <location>
        <begin position="114"/>
        <end position="179"/>
    </location>
</feature>
<evidence type="ECO:0000256" key="2">
    <source>
        <dbReference type="PROSITE-ProRule" id="PRU00047"/>
    </source>
</evidence>
<dbReference type="EMBL" id="JAKWFO010000005">
    <property type="protein sequence ID" value="KAI9635719.1"/>
    <property type="molecule type" value="Genomic_DNA"/>
</dbReference>
<name>A0AA38HAA8_9TREE</name>
<evidence type="ECO:0000259" key="5">
    <source>
        <dbReference type="PROSITE" id="PS50158"/>
    </source>
</evidence>
<evidence type="ECO:0000313" key="6">
    <source>
        <dbReference type="EMBL" id="KAI9635719.1"/>
    </source>
</evidence>
<comment type="caution">
    <text evidence="6">The sequence shown here is derived from an EMBL/GenBank/DDBJ whole genome shotgun (WGS) entry which is preliminary data.</text>
</comment>
<accession>A0AA38HAA8</accession>